<keyword evidence="5" id="KW-0472">Membrane</keyword>
<feature type="domain" description="PAS" evidence="6">
    <location>
        <begin position="518"/>
        <end position="564"/>
    </location>
</feature>
<feature type="domain" description="EAL" evidence="8">
    <location>
        <begin position="818"/>
        <end position="1073"/>
    </location>
</feature>
<dbReference type="SMART" id="SM00086">
    <property type="entry name" value="PAC"/>
    <property type="match status" value="1"/>
</dbReference>
<accession>R4YJD6</accession>
<dbReference type="InterPro" id="IPR000014">
    <property type="entry name" value="PAS"/>
</dbReference>
<dbReference type="SMART" id="SM00267">
    <property type="entry name" value="GGDEF"/>
    <property type="match status" value="1"/>
</dbReference>
<dbReference type="InterPro" id="IPR000160">
    <property type="entry name" value="GGDEF_dom"/>
</dbReference>
<dbReference type="GO" id="GO:0071111">
    <property type="term" value="F:cyclic-guanylate-specific phosphodiesterase activity"/>
    <property type="evidence" value="ECO:0007669"/>
    <property type="project" value="UniProtKB-EC"/>
</dbReference>
<feature type="transmembrane region" description="Helical" evidence="5">
    <location>
        <begin position="165"/>
        <end position="184"/>
    </location>
</feature>
<evidence type="ECO:0000256" key="2">
    <source>
        <dbReference type="ARBA" id="ARBA00012282"/>
    </source>
</evidence>
<feature type="domain" description="PAC" evidence="7">
    <location>
        <begin position="589"/>
        <end position="643"/>
    </location>
</feature>
<keyword evidence="11" id="KW-1185">Reference proteome</keyword>
<dbReference type="SUPFAM" id="SSF55073">
    <property type="entry name" value="Nucleotide cyclase"/>
    <property type="match status" value="1"/>
</dbReference>
<keyword evidence="5" id="KW-0812">Transmembrane</keyword>
<dbReference type="InterPro" id="IPR001633">
    <property type="entry name" value="EAL_dom"/>
</dbReference>
<feature type="transmembrane region" description="Helical" evidence="5">
    <location>
        <begin position="132"/>
        <end position="153"/>
    </location>
</feature>
<dbReference type="HOGENOM" id="CLU_000445_129_2_6"/>
<dbReference type="CDD" id="cd00130">
    <property type="entry name" value="PAS"/>
    <property type="match status" value="1"/>
</dbReference>
<dbReference type="AlphaFoldDB" id="R4YJD6"/>
<comment type="catalytic activity">
    <reaction evidence="4">
        <text>3',3'-c-di-GMP + H2O = 5'-phosphoguanylyl(3'-&gt;5')guanosine + H(+)</text>
        <dbReference type="Rhea" id="RHEA:24902"/>
        <dbReference type="ChEBI" id="CHEBI:15377"/>
        <dbReference type="ChEBI" id="CHEBI:15378"/>
        <dbReference type="ChEBI" id="CHEBI:58754"/>
        <dbReference type="ChEBI" id="CHEBI:58805"/>
        <dbReference type="EC" id="3.1.4.52"/>
    </reaction>
    <physiologicalReaction direction="left-to-right" evidence="4">
        <dbReference type="Rhea" id="RHEA:24903"/>
    </physiologicalReaction>
</comment>
<dbReference type="InterPro" id="IPR029016">
    <property type="entry name" value="GAF-like_dom_sf"/>
</dbReference>
<reference evidence="10 11" key="1">
    <citation type="journal article" date="2013" name="Nat. Commun.">
        <title>Genome sequence and functional genomic analysis of the oil-degrading bacterium Oleispira antarctica.</title>
        <authorList>
            <person name="Kube M."/>
            <person name="Chernikova T.N."/>
            <person name="Al-Ramahi Y."/>
            <person name="Beloqui A."/>
            <person name="Lopez-Cortez N."/>
            <person name="Guazzaroni M.E."/>
            <person name="Heipieper H.J."/>
            <person name="Klages S."/>
            <person name="Kotsyurbenko O.R."/>
            <person name="Langer I."/>
            <person name="Nechitaylo T.Y."/>
            <person name="Lunsdorf H."/>
            <person name="Fernandez M."/>
            <person name="Juarez S."/>
            <person name="Ciordia S."/>
            <person name="Singer A."/>
            <person name="Kagan O."/>
            <person name="Egorova O."/>
            <person name="Petit P.A."/>
            <person name="Stogios P."/>
            <person name="Kim Y."/>
            <person name="Tchigvintsev A."/>
            <person name="Flick R."/>
            <person name="Denaro R."/>
            <person name="Genovese M."/>
            <person name="Albar J.P."/>
            <person name="Reva O.N."/>
            <person name="Martinez-Gomariz M."/>
            <person name="Tran H."/>
            <person name="Ferrer M."/>
            <person name="Savchenko A."/>
            <person name="Yakunin A.F."/>
            <person name="Yakimov M.M."/>
            <person name="Golyshina O.V."/>
            <person name="Reinhardt R."/>
            <person name="Golyshin P.N."/>
        </authorList>
    </citation>
    <scope>NUCLEOTIDE SEQUENCE [LARGE SCALE GENOMIC DNA]</scope>
</reference>
<dbReference type="PROSITE" id="PS50112">
    <property type="entry name" value="PAS"/>
    <property type="match status" value="1"/>
</dbReference>
<dbReference type="InterPro" id="IPR029787">
    <property type="entry name" value="Nucleotide_cyclase"/>
</dbReference>
<protein>
    <recommendedName>
        <fullName evidence="2">cyclic-guanylate-specific phosphodiesterase</fullName>
        <ecNumber evidence="2">3.1.4.52</ecNumber>
    </recommendedName>
</protein>
<comment type="cofactor">
    <cofactor evidence="1">
        <name>Mg(2+)</name>
        <dbReference type="ChEBI" id="CHEBI:18420"/>
    </cofactor>
</comment>
<evidence type="ECO:0000256" key="5">
    <source>
        <dbReference type="SAM" id="Phobius"/>
    </source>
</evidence>
<evidence type="ECO:0000259" key="6">
    <source>
        <dbReference type="PROSITE" id="PS50112"/>
    </source>
</evidence>
<dbReference type="Proteomes" id="UP000032749">
    <property type="component" value="Chromosome"/>
</dbReference>
<dbReference type="InterPro" id="IPR003018">
    <property type="entry name" value="GAF"/>
</dbReference>
<evidence type="ECO:0000256" key="3">
    <source>
        <dbReference type="ARBA" id="ARBA00022636"/>
    </source>
</evidence>
<dbReference type="SMART" id="SM00052">
    <property type="entry name" value="EAL"/>
    <property type="match status" value="1"/>
</dbReference>
<dbReference type="STRING" id="698738.OLEAN_C00810"/>
<evidence type="ECO:0000256" key="1">
    <source>
        <dbReference type="ARBA" id="ARBA00001946"/>
    </source>
</evidence>
<dbReference type="Gene3D" id="3.30.450.20">
    <property type="entry name" value="PAS domain"/>
    <property type="match status" value="2"/>
</dbReference>
<dbReference type="Pfam" id="PF17159">
    <property type="entry name" value="MASE3"/>
    <property type="match status" value="1"/>
</dbReference>
<dbReference type="InterPro" id="IPR035965">
    <property type="entry name" value="PAS-like_dom_sf"/>
</dbReference>
<evidence type="ECO:0000259" key="7">
    <source>
        <dbReference type="PROSITE" id="PS50113"/>
    </source>
</evidence>
<dbReference type="NCBIfam" id="TIGR00229">
    <property type="entry name" value="sensory_box"/>
    <property type="match status" value="1"/>
</dbReference>
<dbReference type="InterPro" id="IPR001610">
    <property type="entry name" value="PAC"/>
</dbReference>
<dbReference type="InterPro" id="IPR000700">
    <property type="entry name" value="PAS-assoc_C"/>
</dbReference>
<dbReference type="InterPro" id="IPR043128">
    <property type="entry name" value="Rev_trsase/Diguanyl_cyclase"/>
</dbReference>
<proteinExistence type="predicted"/>
<dbReference type="PANTHER" id="PTHR44757:SF2">
    <property type="entry name" value="BIOFILM ARCHITECTURE MAINTENANCE PROTEIN MBAA"/>
    <property type="match status" value="1"/>
</dbReference>
<dbReference type="SMART" id="SM00091">
    <property type="entry name" value="PAS"/>
    <property type="match status" value="2"/>
</dbReference>
<dbReference type="Pfam" id="PF00563">
    <property type="entry name" value="EAL"/>
    <property type="match status" value="1"/>
</dbReference>
<feature type="domain" description="GGDEF" evidence="9">
    <location>
        <begin position="676"/>
        <end position="809"/>
    </location>
</feature>
<dbReference type="PROSITE" id="PS50883">
    <property type="entry name" value="EAL"/>
    <property type="match status" value="1"/>
</dbReference>
<evidence type="ECO:0000313" key="10">
    <source>
        <dbReference type="EMBL" id="CCK74257.1"/>
    </source>
</evidence>
<feature type="transmembrane region" description="Helical" evidence="5">
    <location>
        <begin position="6"/>
        <end position="26"/>
    </location>
</feature>
<dbReference type="SUPFAM" id="SSF55785">
    <property type="entry name" value="PYP-like sensor domain (PAS domain)"/>
    <property type="match status" value="2"/>
</dbReference>
<dbReference type="PROSITE" id="PS50113">
    <property type="entry name" value="PAC"/>
    <property type="match status" value="1"/>
</dbReference>
<keyword evidence="5" id="KW-1133">Transmembrane helix</keyword>
<dbReference type="SUPFAM" id="SSF55781">
    <property type="entry name" value="GAF domain-like"/>
    <property type="match status" value="1"/>
</dbReference>
<dbReference type="PANTHER" id="PTHR44757">
    <property type="entry name" value="DIGUANYLATE CYCLASE DGCP"/>
    <property type="match status" value="1"/>
</dbReference>
<dbReference type="Pfam" id="PF13185">
    <property type="entry name" value="GAF_2"/>
    <property type="match status" value="1"/>
</dbReference>
<name>R4YJD6_OLEAN</name>
<feature type="transmembrane region" description="Helical" evidence="5">
    <location>
        <begin position="100"/>
        <end position="120"/>
    </location>
</feature>
<dbReference type="GO" id="GO:0071732">
    <property type="term" value="P:cellular response to nitric oxide"/>
    <property type="evidence" value="ECO:0007669"/>
    <property type="project" value="UniProtKB-ARBA"/>
</dbReference>
<dbReference type="PROSITE" id="PS50887">
    <property type="entry name" value="GGDEF"/>
    <property type="match status" value="1"/>
</dbReference>
<gene>
    <name evidence="10" type="ORF">OLEAN_C00810</name>
</gene>
<dbReference type="PATRIC" id="fig|698738.3.peg.82"/>
<dbReference type="SUPFAM" id="SSF141868">
    <property type="entry name" value="EAL domain-like"/>
    <property type="match status" value="1"/>
</dbReference>
<dbReference type="NCBIfam" id="TIGR00254">
    <property type="entry name" value="GGDEF"/>
    <property type="match status" value="1"/>
</dbReference>
<evidence type="ECO:0000259" key="9">
    <source>
        <dbReference type="PROSITE" id="PS50887"/>
    </source>
</evidence>
<dbReference type="EC" id="3.1.4.52" evidence="2"/>
<dbReference type="FunFam" id="3.20.20.450:FF:000001">
    <property type="entry name" value="Cyclic di-GMP phosphodiesterase yahA"/>
    <property type="match status" value="1"/>
</dbReference>
<dbReference type="Pfam" id="PF00990">
    <property type="entry name" value="GGDEF"/>
    <property type="match status" value="1"/>
</dbReference>
<dbReference type="Gene3D" id="3.20.20.450">
    <property type="entry name" value="EAL domain"/>
    <property type="match status" value="1"/>
</dbReference>
<dbReference type="CDD" id="cd01948">
    <property type="entry name" value="EAL"/>
    <property type="match status" value="1"/>
</dbReference>
<evidence type="ECO:0000256" key="4">
    <source>
        <dbReference type="ARBA" id="ARBA00051114"/>
    </source>
</evidence>
<dbReference type="Gene3D" id="3.30.450.40">
    <property type="match status" value="1"/>
</dbReference>
<evidence type="ECO:0000259" key="8">
    <source>
        <dbReference type="PROSITE" id="PS50883"/>
    </source>
</evidence>
<keyword evidence="3" id="KW-0973">c-di-GMP</keyword>
<dbReference type="Gene3D" id="3.30.70.270">
    <property type="match status" value="1"/>
</dbReference>
<dbReference type="InterPro" id="IPR033425">
    <property type="entry name" value="MASE3"/>
</dbReference>
<dbReference type="InterPro" id="IPR035919">
    <property type="entry name" value="EAL_sf"/>
</dbReference>
<feature type="transmembrane region" description="Helical" evidence="5">
    <location>
        <begin position="72"/>
        <end position="93"/>
    </location>
</feature>
<dbReference type="InterPro" id="IPR052155">
    <property type="entry name" value="Biofilm_reg_signaling"/>
</dbReference>
<dbReference type="Pfam" id="PF13426">
    <property type="entry name" value="PAS_9"/>
    <property type="match status" value="2"/>
</dbReference>
<dbReference type="EMBL" id="FO203512">
    <property type="protein sequence ID" value="CCK74257.1"/>
    <property type="molecule type" value="Genomic_DNA"/>
</dbReference>
<dbReference type="FunFam" id="3.30.70.270:FF:000001">
    <property type="entry name" value="Diguanylate cyclase domain protein"/>
    <property type="match status" value="1"/>
</dbReference>
<sequence length="1077" mass="121662">MLFHTLVELFAITVAIISAIVAWHTYALAKNQFLLLLGCGYFFIGGLDLAHMLSFTGLPFVENDSGNMSLQFWIIARFFEASLLLVAPLFINAEFRPRNLIIILSSMMLLLCWAIIQNWLPAFYIDGKGLTLTKIILEYVIILLLVGALFTFWQARQEIEMSNLILINISIILTIFAEYSLTLYSEFSDSMIIIGHMLKLLSYWAIYVVLIESSLRQPFLSLARDANTYDAVPDETIVVDRDGYVRQVNEAVRRNLDHPENAIGSRCHALQHDPKITEQDCQICRCIRVGEALARSEYFIESQQQWFEVILSKISHGDNSLAMVHVRRNITVAKDAQARSEIFNRLYTVLSHTNKAIAGASTRQMMFTDICDIAVRHGGFKMSWIGLVNHKTIKPQVHAGDESGYLKTMEIRLDDSALARGPVGQAAKTNQVRCVNNTKLDPDFTPWSDAAEQRGYEALAAVPLSINNQVVGIYAIYSELPDAFDDKMLSLLDSLGRDIGAAMLRLQERQKQDQVEAKIHQLSQVVEQNAHAILITDINFKIEYANRAFTALTGYLQQELVNKTPAILRSRYTDNDTSSDINRTLKAGREWSGQVRNQRKDGSLYWALQSIIPIKSDDGEITHYVSTSEDNTDLHNAQQTIEQLAFYDPLTNLPNRRLLSDRLQQALEHAQRNPDEMVAVMVFDLDNFKTVNDSLGHNYGDDLLKHVAQIFQSQIRSEDTVSRQGGDEFTIVLAGMKQIEKIADIADTILQKLSHPINLSGHQVVIGSSIGIAVYPNDADSHDELLRNADMAMYHAKEEGKNNFQFFMPTMNKQAHHRLLLENKLRNAIEKNHFQLFYQPQLDLKTGDVVGTEALIRWFDPEQGMISPAEFIPLAEDTGLIGQIGDWVIDAACRDMKALQAKGFPQVKVAINVSAFQFRHGKHLTEVIRQSLEEHDYPAKLFALELTESILIDDVNETLNILNSMRDLGITLAIDDFGTGYSSLSYLKQFPIDILKIDQSFIRDITTDASDKAIVSAIIAMAQQLDIDVLAEGVETLEHQAFLQSQGCDYVQGYLYCRPIPADELFDHWQKKQLTFK</sequence>
<organism evidence="10 11">
    <name type="scientific">Oleispira antarctica RB-8</name>
    <dbReference type="NCBI Taxonomy" id="698738"/>
    <lineage>
        <taxon>Bacteria</taxon>
        <taxon>Pseudomonadati</taxon>
        <taxon>Pseudomonadota</taxon>
        <taxon>Gammaproteobacteria</taxon>
        <taxon>Oceanospirillales</taxon>
        <taxon>Oceanospirillaceae</taxon>
        <taxon>Oleispira</taxon>
    </lineage>
</organism>
<dbReference type="KEGG" id="oai:OLEAN_C00810"/>
<evidence type="ECO:0000313" key="11">
    <source>
        <dbReference type="Proteomes" id="UP000032749"/>
    </source>
</evidence>
<feature type="transmembrane region" description="Helical" evidence="5">
    <location>
        <begin position="33"/>
        <end position="52"/>
    </location>
</feature>
<dbReference type="CDD" id="cd01949">
    <property type="entry name" value="GGDEF"/>
    <property type="match status" value="1"/>
</dbReference>